<feature type="transmembrane region" description="Helical" evidence="10">
    <location>
        <begin position="126"/>
        <end position="147"/>
    </location>
</feature>
<dbReference type="GO" id="GO:0016020">
    <property type="term" value="C:membrane"/>
    <property type="evidence" value="ECO:0007669"/>
    <property type="project" value="InterPro"/>
</dbReference>
<feature type="transmembrane region" description="Helical" evidence="10">
    <location>
        <begin position="36"/>
        <end position="54"/>
    </location>
</feature>
<evidence type="ECO:0000256" key="4">
    <source>
        <dbReference type="ARBA" id="ARBA00022679"/>
    </source>
</evidence>
<dbReference type="SUPFAM" id="SSF103473">
    <property type="entry name" value="MFS general substrate transporter"/>
    <property type="match status" value="1"/>
</dbReference>
<reference evidence="13" key="1">
    <citation type="submission" date="2020-11" db="EMBL/GenBank/DDBJ databases">
        <title>Isolation and identification of active actinomycetes.</title>
        <authorList>
            <person name="Sun X."/>
        </authorList>
    </citation>
    <scope>NUCLEOTIDE SEQUENCE</scope>
    <source>
        <strain evidence="13">NEAU-A11</strain>
    </source>
</reference>
<dbReference type="SUPFAM" id="SSF55874">
    <property type="entry name" value="ATPase domain of HSP90 chaperone/DNA topoisomerase II/histidine kinase"/>
    <property type="match status" value="1"/>
</dbReference>
<dbReference type="GO" id="GO:0046983">
    <property type="term" value="F:protein dimerization activity"/>
    <property type="evidence" value="ECO:0007669"/>
    <property type="project" value="InterPro"/>
</dbReference>
<keyword evidence="6 13" id="KW-0418">Kinase</keyword>
<evidence type="ECO:0000256" key="8">
    <source>
        <dbReference type="ARBA" id="ARBA00023012"/>
    </source>
</evidence>
<keyword evidence="10" id="KW-1133">Transmembrane helix</keyword>
<evidence type="ECO:0000256" key="3">
    <source>
        <dbReference type="ARBA" id="ARBA00022553"/>
    </source>
</evidence>
<keyword evidence="14" id="KW-1185">Reference proteome</keyword>
<dbReference type="Gene3D" id="1.20.5.1930">
    <property type="match status" value="1"/>
</dbReference>
<comment type="catalytic activity">
    <reaction evidence="1">
        <text>ATP + protein L-histidine = ADP + protein N-phospho-L-histidine.</text>
        <dbReference type="EC" id="2.7.13.3"/>
    </reaction>
</comment>
<dbReference type="Pfam" id="PF02518">
    <property type="entry name" value="HATPase_c"/>
    <property type="match status" value="1"/>
</dbReference>
<dbReference type="GO" id="GO:0005524">
    <property type="term" value="F:ATP binding"/>
    <property type="evidence" value="ECO:0007669"/>
    <property type="project" value="UniProtKB-KW"/>
</dbReference>
<organism evidence="13 14">
    <name type="scientific">Actinoplanes aureus</name>
    <dbReference type="NCBI Taxonomy" id="2792083"/>
    <lineage>
        <taxon>Bacteria</taxon>
        <taxon>Bacillati</taxon>
        <taxon>Actinomycetota</taxon>
        <taxon>Actinomycetes</taxon>
        <taxon>Micromonosporales</taxon>
        <taxon>Micromonosporaceae</taxon>
        <taxon>Actinoplanes</taxon>
    </lineage>
</organism>
<dbReference type="InterPro" id="IPR036890">
    <property type="entry name" value="HATPase_C_sf"/>
</dbReference>
<evidence type="ECO:0000256" key="5">
    <source>
        <dbReference type="ARBA" id="ARBA00022741"/>
    </source>
</evidence>
<accession>A0A931CFW0</accession>
<dbReference type="InterPro" id="IPR050482">
    <property type="entry name" value="Sensor_HK_TwoCompSys"/>
</dbReference>
<keyword evidence="10" id="KW-0472">Membrane</keyword>
<keyword evidence="5" id="KW-0547">Nucleotide-binding</keyword>
<proteinExistence type="predicted"/>
<dbReference type="InterPro" id="IPR011712">
    <property type="entry name" value="Sig_transdc_His_kin_sub3_dim/P"/>
</dbReference>
<dbReference type="Proteomes" id="UP000598146">
    <property type="component" value="Unassembled WGS sequence"/>
</dbReference>
<evidence type="ECO:0000256" key="6">
    <source>
        <dbReference type="ARBA" id="ARBA00022777"/>
    </source>
</evidence>
<dbReference type="Gene3D" id="3.30.565.10">
    <property type="entry name" value="Histidine kinase-like ATPase, C-terminal domain"/>
    <property type="match status" value="1"/>
</dbReference>
<feature type="transmembrane region" description="Helical" evidence="10">
    <location>
        <begin position="60"/>
        <end position="82"/>
    </location>
</feature>
<name>A0A931CFW0_9ACTN</name>
<dbReference type="InterPro" id="IPR003594">
    <property type="entry name" value="HATPase_dom"/>
</dbReference>
<dbReference type="EC" id="2.7.13.3" evidence="2"/>
<comment type="caution">
    <text evidence="13">The sequence shown here is derived from an EMBL/GenBank/DDBJ whole genome shotgun (WGS) entry which is preliminary data.</text>
</comment>
<keyword evidence="3" id="KW-0597">Phosphoprotein</keyword>
<evidence type="ECO:0000313" key="14">
    <source>
        <dbReference type="Proteomes" id="UP000598146"/>
    </source>
</evidence>
<dbReference type="PANTHER" id="PTHR24421">
    <property type="entry name" value="NITRATE/NITRITE SENSOR PROTEIN NARX-RELATED"/>
    <property type="match status" value="1"/>
</dbReference>
<evidence type="ECO:0000256" key="10">
    <source>
        <dbReference type="SAM" id="Phobius"/>
    </source>
</evidence>
<keyword evidence="4" id="KW-0808">Transferase</keyword>
<feature type="coiled-coil region" evidence="9">
    <location>
        <begin position="146"/>
        <end position="186"/>
    </location>
</feature>
<gene>
    <name evidence="13" type="ORF">I4J89_22120</name>
</gene>
<evidence type="ECO:0000259" key="11">
    <source>
        <dbReference type="Pfam" id="PF02518"/>
    </source>
</evidence>
<evidence type="ECO:0000256" key="7">
    <source>
        <dbReference type="ARBA" id="ARBA00022840"/>
    </source>
</evidence>
<feature type="domain" description="Histidine kinase/HSP90-like ATPase" evidence="11">
    <location>
        <begin position="288"/>
        <end position="376"/>
    </location>
</feature>
<sequence>MVARERLIPWGLGLVVFAGSLYSASGAIGVRSPLPVWLIVLMAAGSGLAAALVRERWWPILLAAAAGWVVAALWPAAIVASYQAGSRLRQRRLGVYLAGSLVVLILGLPVASYLGGARFVTTATPANFFAMLLWLVVLPLVIGLWLGNRRDLLNELRERAARLEREQAAQEERARAEERNRIAREMHDVVAHRVSLMVVHAGALEVSATDPATVETAAVIRETGREALADLREVLGVLRSPRPEAGVPRPAQSLDDLPELVRRSEAAGLSVRHRVSGAVYDVPATVGRAAYRVVQEALTNVHKHAGVTTADVAVRFQPDALDVTVHNGPPADAGRQLPGAGLGLVGLRERVELLHGELETRAEPDGGFTVRARFPVGQP</sequence>
<keyword evidence="9" id="KW-0175">Coiled coil</keyword>
<dbReference type="InterPro" id="IPR036259">
    <property type="entry name" value="MFS_trans_sf"/>
</dbReference>
<feature type="transmembrane region" description="Helical" evidence="10">
    <location>
        <begin position="94"/>
        <end position="114"/>
    </location>
</feature>
<dbReference type="CDD" id="cd16917">
    <property type="entry name" value="HATPase_UhpB-NarQ-NarX-like"/>
    <property type="match status" value="1"/>
</dbReference>
<dbReference type="Pfam" id="PF07730">
    <property type="entry name" value="HisKA_3"/>
    <property type="match status" value="1"/>
</dbReference>
<feature type="transmembrane region" description="Helical" evidence="10">
    <location>
        <begin position="6"/>
        <end position="24"/>
    </location>
</feature>
<protein>
    <recommendedName>
        <fullName evidence="2">histidine kinase</fullName>
        <ecNumber evidence="2">2.7.13.3</ecNumber>
    </recommendedName>
</protein>
<dbReference type="PANTHER" id="PTHR24421:SF10">
    <property type="entry name" value="NITRATE_NITRITE SENSOR PROTEIN NARQ"/>
    <property type="match status" value="1"/>
</dbReference>
<dbReference type="GO" id="GO:0000155">
    <property type="term" value="F:phosphorelay sensor kinase activity"/>
    <property type="evidence" value="ECO:0007669"/>
    <property type="project" value="InterPro"/>
</dbReference>
<evidence type="ECO:0000256" key="2">
    <source>
        <dbReference type="ARBA" id="ARBA00012438"/>
    </source>
</evidence>
<feature type="domain" description="Signal transduction histidine kinase subgroup 3 dimerisation and phosphoacceptor" evidence="12">
    <location>
        <begin position="178"/>
        <end position="241"/>
    </location>
</feature>
<dbReference type="AlphaFoldDB" id="A0A931CFW0"/>
<keyword evidence="7" id="KW-0067">ATP-binding</keyword>
<evidence type="ECO:0000259" key="12">
    <source>
        <dbReference type="Pfam" id="PF07730"/>
    </source>
</evidence>
<evidence type="ECO:0000256" key="9">
    <source>
        <dbReference type="SAM" id="Coils"/>
    </source>
</evidence>
<dbReference type="RefSeq" id="WP_196415931.1">
    <property type="nucleotide sequence ID" value="NZ_JADQTO010000010.1"/>
</dbReference>
<keyword evidence="8" id="KW-0902">Two-component regulatory system</keyword>
<evidence type="ECO:0000256" key="1">
    <source>
        <dbReference type="ARBA" id="ARBA00000085"/>
    </source>
</evidence>
<dbReference type="EMBL" id="JADQTO010000010">
    <property type="protein sequence ID" value="MBG0564145.1"/>
    <property type="molecule type" value="Genomic_DNA"/>
</dbReference>
<evidence type="ECO:0000313" key="13">
    <source>
        <dbReference type="EMBL" id="MBG0564145.1"/>
    </source>
</evidence>
<keyword evidence="10" id="KW-0812">Transmembrane</keyword>